<dbReference type="EMBL" id="PXYV01000113">
    <property type="protein sequence ID" value="PSR19928.1"/>
    <property type="molecule type" value="Genomic_DNA"/>
</dbReference>
<feature type="region of interest" description="Disordered" evidence="2">
    <location>
        <begin position="103"/>
        <end position="123"/>
    </location>
</feature>
<dbReference type="AlphaFoldDB" id="A0A2T2WCH1"/>
<proteinExistence type="predicted"/>
<comment type="caution">
    <text evidence="3">The sequence shown here is derived from an EMBL/GenBank/DDBJ whole genome shotgun (WGS) entry which is preliminary data.</text>
</comment>
<dbReference type="Proteomes" id="UP000241848">
    <property type="component" value="Unassembled WGS sequence"/>
</dbReference>
<evidence type="ECO:0000313" key="4">
    <source>
        <dbReference type="Proteomes" id="UP000241848"/>
    </source>
</evidence>
<accession>A0A2T2WCH1</accession>
<gene>
    <name evidence="3" type="ORF">C7B45_17505</name>
</gene>
<protein>
    <submittedName>
        <fullName evidence="3">Uncharacterized protein</fullName>
    </submittedName>
</protein>
<reference evidence="3 4" key="1">
    <citation type="journal article" date="2014" name="BMC Genomics">
        <title>Comparison of environmental and isolate Sulfobacillus genomes reveals diverse carbon, sulfur, nitrogen, and hydrogen metabolisms.</title>
        <authorList>
            <person name="Justice N.B."/>
            <person name="Norman A."/>
            <person name="Brown C.T."/>
            <person name="Singh A."/>
            <person name="Thomas B.C."/>
            <person name="Banfield J.F."/>
        </authorList>
    </citation>
    <scope>NUCLEOTIDE SEQUENCE [LARGE SCALE GENOMIC DNA]</scope>
    <source>
        <strain evidence="3">AMDSBA3</strain>
    </source>
</reference>
<feature type="compositionally biased region" description="Polar residues" evidence="2">
    <location>
        <begin position="108"/>
        <end position="123"/>
    </location>
</feature>
<evidence type="ECO:0000256" key="2">
    <source>
        <dbReference type="SAM" id="MobiDB-lite"/>
    </source>
</evidence>
<sequence length="123" mass="14219">MSKIFQDVQTILGGVEIGSHIGITEMQRQTKWRETFNESKILEVLDRNETFAVLLKPELLRSLRFYIEQLEQEVEQLQLDVLFAQRQGTMNWTTGTDLKDKAHASLTARRQNAITDRPNADQS</sequence>
<keyword evidence="1" id="KW-0175">Coiled coil</keyword>
<organism evidence="3 4">
    <name type="scientific">Sulfobacillus acidophilus</name>
    <dbReference type="NCBI Taxonomy" id="53633"/>
    <lineage>
        <taxon>Bacteria</taxon>
        <taxon>Bacillati</taxon>
        <taxon>Bacillota</taxon>
        <taxon>Clostridia</taxon>
        <taxon>Eubacteriales</taxon>
        <taxon>Clostridiales Family XVII. Incertae Sedis</taxon>
        <taxon>Sulfobacillus</taxon>
    </lineage>
</organism>
<feature type="coiled-coil region" evidence="1">
    <location>
        <begin position="60"/>
        <end position="87"/>
    </location>
</feature>
<evidence type="ECO:0000256" key="1">
    <source>
        <dbReference type="SAM" id="Coils"/>
    </source>
</evidence>
<name>A0A2T2WCH1_9FIRM</name>
<evidence type="ECO:0000313" key="3">
    <source>
        <dbReference type="EMBL" id="PSR19928.1"/>
    </source>
</evidence>